<dbReference type="Proteomes" id="UP000007841">
    <property type="component" value="Chromosome"/>
</dbReference>
<protein>
    <submittedName>
        <fullName evidence="2">Uncharacterized protein</fullName>
    </submittedName>
</protein>
<name>A0A0H3GM19_KLEPH</name>
<sequence length="46" mass="5274">MQPDAQYGQTVTTFFIGLAPVIQWARLRYRAVTMHLLCHIFIVGIP</sequence>
<evidence type="ECO:0000313" key="3">
    <source>
        <dbReference type="Proteomes" id="UP000007841"/>
    </source>
</evidence>
<dbReference type="GeneID" id="11845311"/>
<reference evidence="2 3" key="1">
    <citation type="journal article" date="2012" name="J. Bacteriol.">
        <title>Complete genome sequence of Klebsiella pneumoniae subsp. pneumoniae HS11286, a multidrug-resistant strain isolated from human sputum.</title>
        <authorList>
            <person name="Liu P."/>
            <person name="Li P."/>
            <person name="Jiang X."/>
            <person name="Bi D."/>
            <person name="Xie Y."/>
            <person name="Tai C."/>
            <person name="Deng Z."/>
            <person name="Rajakumar K."/>
            <person name="Ou H.Y."/>
        </authorList>
    </citation>
    <scope>NUCLEOTIDE SEQUENCE [LARGE SCALE GENOMIC DNA]</scope>
    <source>
        <strain evidence="2 3">HS11286</strain>
    </source>
</reference>
<dbReference type="EMBL" id="CP003200">
    <property type="protein sequence ID" value="AEW59022.1"/>
    <property type="molecule type" value="Genomic_DNA"/>
</dbReference>
<proteinExistence type="predicted"/>
<evidence type="ECO:0000256" key="1">
    <source>
        <dbReference type="SAM" id="Phobius"/>
    </source>
</evidence>
<gene>
    <name evidence="2" type="ordered locus">KPHS_03240</name>
</gene>
<dbReference type="HOGENOM" id="CLU_3184804_0_0_6"/>
<keyword evidence="1" id="KW-1133">Transmembrane helix</keyword>
<dbReference type="RefSeq" id="WP_004233713.1">
    <property type="nucleotide sequence ID" value="NC_016845.1"/>
</dbReference>
<dbReference type="AlphaFoldDB" id="A0A0H3GM19"/>
<dbReference type="RefSeq" id="YP_005224624.1">
    <property type="nucleotide sequence ID" value="NC_016845.1"/>
</dbReference>
<evidence type="ECO:0000313" key="2">
    <source>
        <dbReference type="EMBL" id="AEW59022.1"/>
    </source>
</evidence>
<keyword evidence="1" id="KW-0472">Membrane</keyword>
<dbReference type="STRING" id="1125630.KPHS_03240"/>
<accession>A0A0H3GM19</accession>
<organism evidence="2 3">
    <name type="scientific">Klebsiella pneumoniae subsp. pneumoniae (strain HS11286)</name>
    <dbReference type="NCBI Taxonomy" id="1125630"/>
    <lineage>
        <taxon>Bacteria</taxon>
        <taxon>Pseudomonadati</taxon>
        <taxon>Pseudomonadota</taxon>
        <taxon>Gammaproteobacteria</taxon>
        <taxon>Enterobacterales</taxon>
        <taxon>Enterobacteriaceae</taxon>
        <taxon>Klebsiella/Raoultella group</taxon>
        <taxon>Klebsiella</taxon>
        <taxon>Klebsiella pneumoniae complex</taxon>
    </lineage>
</organism>
<keyword evidence="1" id="KW-0812">Transmembrane</keyword>
<feature type="transmembrane region" description="Helical" evidence="1">
    <location>
        <begin position="6"/>
        <end position="25"/>
    </location>
</feature>
<keyword evidence="3" id="KW-1185">Reference proteome</keyword>
<dbReference type="KEGG" id="kpm:KPHS_03240"/>